<keyword evidence="2" id="KW-1185">Reference proteome</keyword>
<reference evidence="1 2" key="1">
    <citation type="journal article" date="2013" name="Genome Announc.">
        <title>Complete Genome Sequence of Glaciecola psychrophila Strain 170T.</title>
        <authorList>
            <person name="Yin J."/>
            <person name="Chen J."/>
            <person name="Liu G."/>
            <person name="Yu Y."/>
            <person name="Song L."/>
            <person name="Wang X."/>
            <person name="Qu X."/>
        </authorList>
    </citation>
    <scope>NUCLEOTIDE SEQUENCE [LARGE SCALE GENOMIC DNA]</scope>
    <source>
        <strain evidence="1 2">170</strain>
    </source>
</reference>
<dbReference type="EMBL" id="CP003837">
    <property type="protein sequence ID" value="AGH44491.1"/>
    <property type="molecule type" value="Genomic_DNA"/>
</dbReference>
<gene>
    <name evidence="1" type="ORF">C427_2382</name>
</gene>
<sequence length="85" mass="9752">MSKPITMLDLCKAHPEKAAERIDALIKRNAVLEKERDELRVIVSYLDAKITSASGYHERAIPFLLVEALERTHLDFHREALRGQL</sequence>
<name>K7A399_9ALTE</name>
<dbReference type="HOGENOM" id="CLU_2509691_0_0_6"/>
<dbReference type="PATRIC" id="fig|1129794.4.peg.2362"/>
<protein>
    <submittedName>
        <fullName evidence="1">Uncharacterized protein</fullName>
    </submittedName>
</protein>
<organism evidence="1 2">
    <name type="scientific">Paraglaciecola psychrophila 170</name>
    <dbReference type="NCBI Taxonomy" id="1129794"/>
    <lineage>
        <taxon>Bacteria</taxon>
        <taxon>Pseudomonadati</taxon>
        <taxon>Pseudomonadota</taxon>
        <taxon>Gammaproteobacteria</taxon>
        <taxon>Alteromonadales</taxon>
        <taxon>Alteromonadaceae</taxon>
        <taxon>Paraglaciecola</taxon>
    </lineage>
</organism>
<dbReference type="RefSeq" id="WP_007636553.1">
    <property type="nucleotide sequence ID" value="NC_020514.1"/>
</dbReference>
<proteinExistence type="predicted"/>
<dbReference type="Proteomes" id="UP000011864">
    <property type="component" value="Chromosome"/>
</dbReference>
<accession>K7A399</accession>
<evidence type="ECO:0000313" key="2">
    <source>
        <dbReference type="Proteomes" id="UP000011864"/>
    </source>
</evidence>
<evidence type="ECO:0000313" key="1">
    <source>
        <dbReference type="EMBL" id="AGH44491.1"/>
    </source>
</evidence>
<dbReference type="STRING" id="1129794.C427_2382"/>
<dbReference type="KEGG" id="gps:C427_2382"/>
<dbReference type="AlphaFoldDB" id="K7A399"/>